<feature type="transmembrane region" description="Helical" evidence="1">
    <location>
        <begin position="49"/>
        <end position="76"/>
    </location>
</feature>
<reference evidence="2 3" key="1">
    <citation type="journal article" date="2013" name="Curr. Biol.">
        <title>The Genome of the Foraminiferan Reticulomyxa filosa.</title>
        <authorList>
            <person name="Glockner G."/>
            <person name="Hulsmann N."/>
            <person name="Schleicher M."/>
            <person name="Noegel A.A."/>
            <person name="Eichinger L."/>
            <person name="Gallinger C."/>
            <person name="Pawlowski J."/>
            <person name="Sierra R."/>
            <person name="Euteneuer U."/>
            <person name="Pillet L."/>
            <person name="Moustafa A."/>
            <person name="Platzer M."/>
            <person name="Groth M."/>
            <person name="Szafranski K."/>
            <person name="Schliwa M."/>
        </authorList>
    </citation>
    <scope>NUCLEOTIDE SEQUENCE [LARGE SCALE GENOMIC DNA]</scope>
</reference>
<evidence type="ECO:0000256" key="1">
    <source>
        <dbReference type="SAM" id="Phobius"/>
    </source>
</evidence>
<gene>
    <name evidence="2" type="ORF">RFI_03576</name>
</gene>
<feature type="transmembrane region" description="Helical" evidence="1">
    <location>
        <begin position="144"/>
        <end position="164"/>
    </location>
</feature>
<keyword evidence="1" id="KW-1133">Transmembrane helix</keyword>
<accession>X6P7B2</accession>
<proteinExistence type="predicted"/>
<organism evidence="2 3">
    <name type="scientific">Reticulomyxa filosa</name>
    <dbReference type="NCBI Taxonomy" id="46433"/>
    <lineage>
        <taxon>Eukaryota</taxon>
        <taxon>Sar</taxon>
        <taxon>Rhizaria</taxon>
        <taxon>Retaria</taxon>
        <taxon>Foraminifera</taxon>
        <taxon>Monothalamids</taxon>
        <taxon>Reticulomyxidae</taxon>
        <taxon>Reticulomyxa</taxon>
    </lineage>
</organism>
<evidence type="ECO:0000313" key="2">
    <source>
        <dbReference type="EMBL" id="ETO33527.1"/>
    </source>
</evidence>
<keyword evidence="1" id="KW-0812">Transmembrane</keyword>
<name>X6P7B2_RETFI</name>
<dbReference type="EMBL" id="ASPP01003323">
    <property type="protein sequence ID" value="ETO33527.1"/>
    <property type="molecule type" value="Genomic_DNA"/>
</dbReference>
<comment type="caution">
    <text evidence="2">The sequence shown here is derived from an EMBL/GenBank/DDBJ whole genome shotgun (WGS) entry which is preliminary data.</text>
</comment>
<dbReference type="AlphaFoldDB" id="X6P7B2"/>
<feature type="transmembrane region" description="Helical" evidence="1">
    <location>
        <begin position="253"/>
        <end position="272"/>
    </location>
</feature>
<feature type="transmembrane region" description="Helical" evidence="1">
    <location>
        <begin position="227"/>
        <end position="246"/>
    </location>
</feature>
<dbReference type="Proteomes" id="UP000023152">
    <property type="component" value="Unassembled WGS sequence"/>
</dbReference>
<protein>
    <submittedName>
        <fullName evidence="2">Uncharacterized protein</fullName>
    </submittedName>
</protein>
<sequence length="286" mass="32812">MAVGLLSLLKPVNIFVVGCVIGGCIGYKTGVTPTPPSTSFEITEDVLVITLIVIALVDMDSWLSIDLLSCICMSYVGGRFMYDIVTSYIFMSTQFIIHHILGLFWVHQYECGGHAICALLVDCVTDTLLDCYHAKLLPRLYYKYYYFISNVVLFFAVRIVWYNYVLYETTKEAWSVSKLGTKCLRMWQEKCMDQHNVQTGTLHHGLACTAVILRELQLDWDTINDKYLLFAFLMVSWWIFSIIYHLSMAYSRVYLVYSYSFAAIVSHYVQVFKGMFGISTASQKEK</sequence>
<feature type="transmembrane region" description="Helical" evidence="1">
    <location>
        <begin position="88"/>
        <end position="106"/>
    </location>
</feature>
<keyword evidence="3" id="KW-1185">Reference proteome</keyword>
<keyword evidence="1" id="KW-0472">Membrane</keyword>
<feature type="transmembrane region" description="Helical" evidence="1">
    <location>
        <begin position="12"/>
        <end position="29"/>
    </location>
</feature>
<evidence type="ECO:0000313" key="3">
    <source>
        <dbReference type="Proteomes" id="UP000023152"/>
    </source>
</evidence>